<dbReference type="InterPro" id="IPR020904">
    <property type="entry name" value="Sc_DH/Rdtase_CS"/>
</dbReference>
<dbReference type="AlphaFoldDB" id="A0A367P7J6"/>
<dbReference type="Gene3D" id="3.40.50.720">
    <property type="entry name" value="NAD(P)-binding Rossmann-like Domain"/>
    <property type="match status" value="1"/>
</dbReference>
<sequence>MSNGFDTAFFAERFGLHGLTAIVTGAGSGLGRQAARTLAATGAHIALLGRRPEPLQETAKLIAEAGGTARAVPVDVADQEAVRLALDDIQQSMPPLWALVNNAGVGGRAALLDVDEKMFDRIFDVNTKAALLMSTAFARQLIDRQLPGRIINICSLAAQTHSPHLGIYGASKAALEHLTRTMAHEWVCHGINVNAISPGYIETDINRAMFQSPAGRKIVEGLPRRRLGTPEALDGALLTLASPASAFMTGSTLVVDDGQGFSIG</sequence>
<evidence type="ECO:0000313" key="6">
    <source>
        <dbReference type="Proteomes" id="UP000253501"/>
    </source>
</evidence>
<dbReference type="EMBL" id="QDHA01000148">
    <property type="protein sequence ID" value="RCJ03544.1"/>
    <property type="molecule type" value="Genomic_DNA"/>
</dbReference>
<dbReference type="PANTHER" id="PTHR43669">
    <property type="entry name" value="5-KETO-D-GLUCONATE 5-REDUCTASE"/>
    <property type="match status" value="1"/>
</dbReference>
<dbReference type="SMART" id="SM00822">
    <property type="entry name" value="PKS_KR"/>
    <property type="match status" value="1"/>
</dbReference>
<comment type="caution">
    <text evidence="5">The sequence shown here is derived from an EMBL/GenBank/DDBJ whole genome shotgun (WGS) entry which is preliminary data.</text>
</comment>
<gene>
    <name evidence="5" type="ORF">DDK22_36725</name>
</gene>
<protein>
    <submittedName>
        <fullName evidence="5">SDR family NAD(P)-dependent oxidoreductase</fullName>
    </submittedName>
</protein>
<organism evidence="5 6">
    <name type="scientific">Cupriavidus necator</name>
    <name type="common">Alcaligenes eutrophus</name>
    <name type="synonym">Ralstonia eutropha</name>
    <dbReference type="NCBI Taxonomy" id="106590"/>
    <lineage>
        <taxon>Bacteria</taxon>
        <taxon>Pseudomonadati</taxon>
        <taxon>Pseudomonadota</taxon>
        <taxon>Betaproteobacteria</taxon>
        <taxon>Burkholderiales</taxon>
        <taxon>Burkholderiaceae</taxon>
        <taxon>Cupriavidus</taxon>
    </lineage>
</organism>
<dbReference type="Proteomes" id="UP000253501">
    <property type="component" value="Unassembled WGS sequence"/>
</dbReference>
<dbReference type="GO" id="GO:0016491">
    <property type="term" value="F:oxidoreductase activity"/>
    <property type="evidence" value="ECO:0007669"/>
    <property type="project" value="UniProtKB-KW"/>
</dbReference>
<dbReference type="PRINTS" id="PR00080">
    <property type="entry name" value="SDRFAMILY"/>
</dbReference>
<dbReference type="InterPro" id="IPR036291">
    <property type="entry name" value="NAD(P)-bd_dom_sf"/>
</dbReference>
<dbReference type="InterPro" id="IPR002347">
    <property type="entry name" value="SDR_fam"/>
</dbReference>
<proteinExistence type="inferred from homology"/>
<evidence type="ECO:0000256" key="3">
    <source>
        <dbReference type="RuleBase" id="RU000363"/>
    </source>
</evidence>
<comment type="similarity">
    <text evidence="1 3">Belongs to the short-chain dehydrogenases/reductases (SDR) family.</text>
</comment>
<dbReference type="PROSITE" id="PS00061">
    <property type="entry name" value="ADH_SHORT"/>
    <property type="match status" value="1"/>
</dbReference>
<evidence type="ECO:0000256" key="1">
    <source>
        <dbReference type="ARBA" id="ARBA00006484"/>
    </source>
</evidence>
<name>A0A367P7J6_CUPNE</name>
<dbReference type="SUPFAM" id="SSF51735">
    <property type="entry name" value="NAD(P)-binding Rossmann-fold domains"/>
    <property type="match status" value="1"/>
</dbReference>
<evidence type="ECO:0000256" key="2">
    <source>
        <dbReference type="ARBA" id="ARBA00023002"/>
    </source>
</evidence>
<dbReference type="PANTHER" id="PTHR43669:SF3">
    <property type="entry name" value="ALCOHOL DEHYDROGENASE, PUTATIVE (AFU_ORTHOLOGUE AFUA_3G03445)-RELATED"/>
    <property type="match status" value="1"/>
</dbReference>
<dbReference type="PRINTS" id="PR00081">
    <property type="entry name" value="GDHRDH"/>
</dbReference>
<evidence type="ECO:0000259" key="4">
    <source>
        <dbReference type="SMART" id="SM00822"/>
    </source>
</evidence>
<dbReference type="InterPro" id="IPR057326">
    <property type="entry name" value="KR_dom"/>
</dbReference>
<dbReference type="FunFam" id="3.40.50.720:FF:000084">
    <property type="entry name" value="Short-chain dehydrogenase reductase"/>
    <property type="match status" value="1"/>
</dbReference>
<reference evidence="5 6" key="1">
    <citation type="submission" date="2018-04" db="EMBL/GenBank/DDBJ databases">
        <title>Cupriavidus necator CR12 genome sequencing and assembly.</title>
        <authorList>
            <person name="Ben Fekih I."/>
            <person name="Mazhar H.S."/>
            <person name="Bello S.K."/>
            <person name="Rensing C."/>
        </authorList>
    </citation>
    <scope>NUCLEOTIDE SEQUENCE [LARGE SCALE GENOMIC DNA]</scope>
    <source>
        <strain evidence="5 6">CR12</strain>
    </source>
</reference>
<keyword evidence="2" id="KW-0560">Oxidoreductase</keyword>
<accession>A0A367P7J6</accession>
<evidence type="ECO:0000313" key="5">
    <source>
        <dbReference type="EMBL" id="RCJ03544.1"/>
    </source>
</evidence>
<dbReference type="Pfam" id="PF00106">
    <property type="entry name" value="adh_short"/>
    <property type="match status" value="1"/>
</dbReference>
<dbReference type="CDD" id="cd05233">
    <property type="entry name" value="SDR_c"/>
    <property type="match status" value="1"/>
</dbReference>
<feature type="domain" description="Ketoreductase" evidence="4">
    <location>
        <begin position="19"/>
        <end position="199"/>
    </location>
</feature>